<dbReference type="Pfam" id="PF00078">
    <property type="entry name" value="RVT_1"/>
    <property type="match status" value="1"/>
</dbReference>
<dbReference type="GO" id="GO:0004523">
    <property type="term" value="F:RNA-DNA hybrid ribonuclease activity"/>
    <property type="evidence" value="ECO:0007669"/>
    <property type="project" value="InterPro"/>
</dbReference>
<dbReference type="SUPFAM" id="SSF56219">
    <property type="entry name" value="DNase I-like"/>
    <property type="match status" value="1"/>
</dbReference>
<dbReference type="Gene3D" id="3.30.420.10">
    <property type="entry name" value="Ribonuclease H-like superfamily/Ribonuclease H"/>
    <property type="match status" value="1"/>
</dbReference>
<dbReference type="Pfam" id="PF03372">
    <property type="entry name" value="Exo_endo_phos"/>
    <property type="match status" value="1"/>
</dbReference>
<gene>
    <name evidence="3" type="ORF">FSB_LOCUS10699</name>
</gene>
<dbReference type="PANTHER" id="PTHR33116">
    <property type="entry name" value="REVERSE TRANSCRIPTASE ZINC-BINDING DOMAIN-CONTAINING PROTEIN-RELATED-RELATED"/>
    <property type="match status" value="1"/>
</dbReference>
<protein>
    <recommendedName>
        <fullName evidence="2">RNase H type-1 domain-containing protein</fullName>
    </recommendedName>
</protein>
<dbReference type="PANTHER" id="PTHR33116:SF70">
    <property type="entry name" value="NON-LTR RETROELEMENT REVERSE TRANSCRIPTASE-LIKE PROTEIN"/>
    <property type="match status" value="1"/>
</dbReference>
<dbReference type="InterPro" id="IPR026960">
    <property type="entry name" value="RVT-Znf"/>
</dbReference>
<proteinExistence type="predicted"/>
<dbReference type="EMBL" id="OIVN01000602">
    <property type="protein sequence ID" value="SPC82817.1"/>
    <property type="molecule type" value="Genomic_DNA"/>
</dbReference>
<evidence type="ECO:0000256" key="1">
    <source>
        <dbReference type="SAM" id="MobiDB-lite"/>
    </source>
</evidence>
<name>A0A2N9EVJ4_FAGSY</name>
<dbReference type="CDD" id="cd06222">
    <property type="entry name" value="RNase_H_like"/>
    <property type="match status" value="1"/>
</dbReference>
<dbReference type="SUPFAM" id="SSF56672">
    <property type="entry name" value="DNA/RNA polymerases"/>
    <property type="match status" value="1"/>
</dbReference>
<dbReference type="InterPro" id="IPR012337">
    <property type="entry name" value="RNaseH-like_sf"/>
</dbReference>
<dbReference type="CDD" id="cd01650">
    <property type="entry name" value="RT_nLTR_like"/>
    <property type="match status" value="1"/>
</dbReference>
<dbReference type="InterPro" id="IPR036691">
    <property type="entry name" value="Endo/exonu/phosph_ase_sf"/>
</dbReference>
<dbReference type="InterPro" id="IPR000477">
    <property type="entry name" value="RT_dom"/>
</dbReference>
<dbReference type="InterPro" id="IPR036397">
    <property type="entry name" value="RNaseH_sf"/>
</dbReference>
<dbReference type="PROSITE" id="PS50879">
    <property type="entry name" value="RNASE_H_1"/>
    <property type="match status" value="1"/>
</dbReference>
<feature type="region of interest" description="Disordered" evidence="1">
    <location>
        <begin position="180"/>
        <end position="203"/>
    </location>
</feature>
<evidence type="ECO:0000313" key="3">
    <source>
        <dbReference type="EMBL" id="SPC82817.1"/>
    </source>
</evidence>
<sequence length="1456" mass="165570">MTQYQENWALLRRGILRPIGDHLVRWLQDCPTQFWIQVEAAMEQVLRTQIPQIPANTQFGRVVVNLTSELAIVSPTIMLTSNVSPLWREPRAVILGLPPTRRTQNGMETTSVLQDVEVHAAMTTVLSLESTLIHVPFLATDNATILVEVHQRILSLKPSVDLLPLGMLQGPSYRVVMNPHASRPPTPNQDHQNRTFTRRRGHSDRFSPTLITNLSSMRILVWNCRGAGNPNFRRDFAELMRSHRPSIAVLVETRIFGQRAEDTSSMLGFDSVSPSQPSWLLSAVYASPNLDTRLKFWDHLANFASTHNAPWVVAGDFNDILSSHEKFSSTPANPRRINAFHNCLDTCNLLDLGFNGPHFTWTNKRDRGLVMERLDRFFCNPSWQTLFTEATVLHLPRVHSDHTPILLNTAPTQHHFGNRPFRFETIWLTDPSFPNLVNESWNKFPNNVSSAIADFTTRVSSWNKLEFGNIFHRKRRLLARINGAQKALTIHPNDSLLKLEADLSKQFQNILRMEEEFWALKSRMEWSLLGDRNTSFFHTSVLCRRHRNKIWCLKDSLSNWSESTAQLKSLIRDYFVNLYSTECATSALHPSPTPNSVFFSEEIKVTLSEDVSKQEIAAAFKSFKPYKAPGPDGFHPVFFQRFWHIVGDSTTAYIEDIFQKRTIPQKLNETLVCLIPKVGKPELVQQFRPIGLCNTIYKAVTKVLVNRLKPYLSDVVHPLQASFVPGRKASDNVILIQEIIHSITKSRSKVGNMAIKIDLEKAYDRLEWSFIRLTLQHFNLPQWWVDLIMSCISSSHLSILVNGEKTESFAPPVVSAKEILFPHTFLSFAWNSLHGLFKERFITETGKALKYLTTKANCYTINKVLNTFCQASGQKINTSKSRVYMHASTNPSRIAMVESELGFKISKEFGKYLGVPIITDARDKHAFDYLIEKVRDKLAGWKAKTLSMAGRCTLINSVSSAIPTHVMQCCLLPSKVCANLDKLNRNFLWGDTSAKKKIHLMKWDLISRPKDEGGLGIKRSRCRNKAFLAKRMWALRLGSEDVWALSLRNKYPPTRSRFCQKSITWKSLQQANHICDKESLHLNEVWDSSGSWCLDTLSMLLPPSIINTILAVPRPITSPLEDGICWKPSSNGLFSSTSAYKIALNLDQTLSPPSCWRWIWKLNTLPRITFFIWQLCHEKLPTKILLAQRRITPDNICPLCNVDPESCLHLFRDCPFIQPLWHLLGFTATSNFFTQTPTRTWAKHWSLDTTSPSLFPQFQWKDIFPVLIWTIWTAQPSTNIETILVNWKPPPPNFFKLNTDGSVTGNPGPAGAGGIIRDHTGNWVKGFSRKIGNTNSLAAELWGLRDGLVLAQDLNIKRLIIELDAKAILDLVQTANLTSLSYHPYGALISDCRSLIQAFEETRLQHTYREGNATTDLLAKAGASLFCPFVVFDHPPLFIVSQILADSQGVQYPRLM</sequence>
<feature type="domain" description="RNase H type-1" evidence="2">
    <location>
        <begin position="1291"/>
        <end position="1424"/>
    </location>
</feature>
<dbReference type="Gene3D" id="3.60.10.10">
    <property type="entry name" value="Endonuclease/exonuclease/phosphatase"/>
    <property type="match status" value="2"/>
</dbReference>
<dbReference type="InterPro" id="IPR002156">
    <property type="entry name" value="RNaseH_domain"/>
</dbReference>
<reference evidence="3" key="1">
    <citation type="submission" date="2018-02" db="EMBL/GenBank/DDBJ databases">
        <authorList>
            <person name="Cohen D.B."/>
            <person name="Kent A.D."/>
        </authorList>
    </citation>
    <scope>NUCLEOTIDE SEQUENCE</scope>
</reference>
<accession>A0A2N9EVJ4</accession>
<dbReference type="GO" id="GO:0003676">
    <property type="term" value="F:nucleic acid binding"/>
    <property type="evidence" value="ECO:0007669"/>
    <property type="project" value="InterPro"/>
</dbReference>
<organism evidence="3">
    <name type="scientific">Fagus sylvatica</name>
    <name type="common">Beechnut</name>
    <dbReference type="NCBI Taxonomy" id="28930"/>
    <lineage>
        <taxon>Eukaryota</taxon>
        <taxon>Viridiplantae</taxon>
        <taxon>Streptophyta</taxon>
        <taxon>Embryophyta</taxon>
        <taxon>Tracheophyta</taxon>
        <taxon>Spermatophyta</taxon>
        <taxon>Magnoliopsida</taxon>
        <taxon>eudicotyledons</taxon>
        <taxon>Gunneridae</taxon>
        <taxon>Pentapetalae</taxon>
        <taxon>rosids</taxon>
        <taxon>fabids</taxon>
        <taxon>Fagales</taxon>
        <taxon>Fagaceae</taxon>
        <taxon>Fagus</taxon>
    </lineage>
</organism>
<dbReference type="InterPro" id="IPR043502">
    <property type="entry name" value="DNA/RNA_pol_sf"/>
</dbReference>
<dbReference type="SUPFAM" id="SSF53098">
    <property type="entry name" value="Ribonuclease H-like"/>
    <property type="match status" value="1"/>
</dbReference>
<dbReference type="Pfam" id="PF13966">
    <property type="entry name" value="zf-RVT"/>
    <property type="match status" value="1"/>
</dbReference>
<dbReference type="Pfam" id="PF13456">
    <property type="entry name" value="RVT_3"/>
    <property type="match status" value="1"/>
</dbReference>
<dbReference type="InterPro" id="IPR005135">
    <property type="entry name" value="Endo/exonuclease/phosphatase"/>
</dbReference>
<dbReference type="InterPro" id="IPR044730">
    <property type="entry name" value="RNase_H-like_dom_plant"/>
</dbReference>
<evidence type="ECO:0000259" key="2">
    <source>
        <dbReference type="PROSITE" id="PS50879"/>
    </source>
</evidence>